<organism evidence="1 2">
    <name type="scientific">Rugosimonospora acidiphila</name>
    <dbReference type="NCBI Taxonomy" id="556531"/>
    <lineage>
        <taxon>Bacteria</taxon>
        <taxon>Bacillati</taxon>
        <taxon>Actinomycetota</taxon>
        <taxon>Actinomycetes</taxon>
        <taxon>Micromonosporales</taxon>
        <taxon>Micromonosporaceae</taxon>
        <taxon>Rugosimonospora</taxon>
    </lineage>
</organism>
<comment type="caution">
    <text evidence="1">The sequence shown here is derived from an EMBL/GenBank/DDBJ whole genome shotgun (WGS) entry which is preliminary data.</text>
</comment>
<sequence>MDAVSTSGSLRVVVRPHWVNACLLVPFARPYARIDGQEYTLRWKRPLRVDVAAGRHAVETFTRYRGASTALGTGRIEVEVGPDREVGIVARNGWMNHEPFRPEVRATGA</sequence>
<reference evidence="2" key="1">
    <citation type="journal article" date="2019" name="Int. J. Syst. Evol. Microbiol.">
        <title>The Global Catalogue of Microorganisms (GCM) 10K type strain sequencing project: providing services to taxonomists for standard genome sequencing and annotation.</title>
        <authorList>
            <consortium name="The Broad Institute Genomics Platform"/>
            <consortium name="The Broad Institute Genome Sequencing Center for Infectious Disease"/>
            <person name="Wu L."/>
            <person name="Ma J."/>
        </authorList>
    </citation>
    <scope>NUCLEOTIDE SEQUENCE [LARGE SCALE GENOMIC DNA]</scope>
    <source>
        <strain evidence="2">JCM 18304</strain>
    </source>
</reference>
<gene>
    <name evidence="1" type="ORF">GCM10023322_42440</name>
</gene>
<name>A0ABP9S1T8_9ACTN</name>
<proteinExistence type="predicted"/>
<protein>
    <submittedName>
        <fullName evidence="1">Uncharacterized protein</fullName>
    </submittedName>
</protein>
<dbReference type="Proteomes" id="UP001501570">
    <property type="component" value="Unassembled WGS sequence"/>
</dbReference>
<dbReference type="RefSeq" id="WP_345632030.1">
    <property type="nucleotide sequence ID" value="NZ_BAABJQ010000012.1"/>
</dbReference>
<dbReference type="EMBL" id="BAABJQ010000012">
    <property type="protein sequence ID" value="GAA5189484.1"/>
    <property type="molecule type" value="Genomic_DNA"/>
</dbReference>
<keyword evidence="2" id="KW-1185">Reference proteome</keyword>
<accession>A0ABP9S1T8</accession>
<evidence type="ECO:0000313" key="2">
    <source>
        <dbReference type="Proteomes" id="UP001501570"/>
    </source>
</evidence>
<evidence type="ECO:0000313" key="1">
    <source>
        <dbReference type="EMBL" id="GAA5189484.1"/>
    </source>
</evidence>